<gene>
    <name evidence="2" type="ORF">Tco_0653071</name>
</gene>
<feature type="region of interest" description="Disordered" evidence="1">
    <location>
        <begin position="416"/>
        <end position="456"/>
    </location>
</feature>
<feature type="compositionally biased region" description="Polar residues" evidence="1">
    <location>
        <begin position="416"/>
        <end position="428"/>
    </location>
</feature>
<evidence type="ECO:0000313" key="2">
    <source>
        <dbReference type="EMBL" id="GJS58287.1"/>
    </source>
</evidence>
<name>A0ABQ4WZD9_9ASTR</name>
<evidence type="ECO:0000256" key="1">
    <source>
        <dbReference type="SAM" id="MobiDB-lite"/>
    </source>
</evidence>
<comment type="caution">
    <text evidence="2">The sequence shown here is derived from an EMBL/GenBank/DDBJ whole genome shotgun (WGS) entry which is preliminary data.</text>
</comment>
<feature type="compositionally biased region" description="Low complexity" evidence="1">
    <location>
        <begin position="261"/>
        <end position="276"/>
    </location>
</feature>
<organism evidence="2 3">
    <name type="scientific">Tanacetum coccineum</name>
    <dbReference type="NCBI Taxonomy" id="301880"/>
    <lineage>
        <taxon>Eukaryota</taxon>
        <taxon>Viridiplantae</taxon>
        <taxon>Streptophyta</taxon>
        <taxon>Embryophyta</taxon>
        <taxon>Tracheophyta</taxon>
        <taxon>Spermatophyta</taxon>
        <taxon>Magnoliopsida</taxon>
        <taxon>eudicotyledons</taxon>
        <taxon>Gunneridae</taxon>
        <taxon>Pentapetalae</taxon>
        <taxon>asterids</taxon>
        <taxon>campanulids</taxon>
        <taxon>Asterales</taxon>
        <taxon>Asteraceae</taxon>
        <taxon>Asteroideae</taxon>
        <taxon>Anthemideae</taxon>
        <taxon>Anthemidinae</taxon>
        <taxon>Tanacetum</taxon>
    </lineage>
</organism>
<dbReference type="Proteomes" id="UP001151760">
    <property type="component" value="Unassembled WGS sequence"/>
</dbReference>
<keyword evidence="3" id="KW-1185">Reference proteome</keyword>
<feature type="compositionally biased region" description="Basic and acidic residues" evidence="1">
    <location>
        <begin position="314"/>
        <end position="325"/>
    </location>
</feature>
<feature type="region of interest" description="Disordered" evidence="1">
    <location>
        <begin position="242"/>
        <end position="336"/>
    </location>
</feature>
<feature type="compositionally biased region" description="Pro residues" evidence="1">
    <location>
        <begin position="277"/>
        <end position="308"/>
    </location>
</feature>
<evidence type="ECO:0000313" key="3">
    <source>
        <dbReference type="Proteomes" id="UP001151760"/>
    </source>
</evidence>
<sequence>MAQLKYCDKHNQVGFLRKPDESAGFAEMVDFLRGSNLRYALTSNPTIYDSLVKQFWQTATANTIVDGTLEINATIDTLRYKITEASIRDTLHLEDATGIAMLPNDEIFEGMGQMRYPTDGTFTFWKSFFTPQWRYLVHHLMHCISSKSGGWDQFGSNIVTALICLSIGRVYIFSKLIFDGMVENLKSKTKFLMYPRFLQLILDIQTENKHLYLAVSLTKKIFGNMKMGFRGAPRPLLPAMLPVATNPNAGQEHDTVAQSQPSSSIPLVPSTSSPQVQSPPPIPATIPTPPSTPIPETNPTPTPIPETKPAPFEHTFEEQSPDHQHFLPPQEQAQGQMSMDDLLQVGRKSQDDPLASLVQGLATPSMTKVNASEEEQVEDISPNTLEAAKTPLQEEVDTGAKEVNTAEGVNTGSIKISTVSEQVSTGSAKRSIPSPDKGQRAGKAHMIIEETPKKSKEQILQIAEEEELNEQQKKRKAQVQFEAQHYTDEDWDLIRAKIEANAELQKALRK</sequence>
<protein>
    <submittedName>
        <fullName evidence="2">Uncharacterized protein</fullName>
    </submittedName>
</protein>
<accession>A0ABQ4WZD9</accession>
<reference evidence="2" key="2">
    <citation type="submission" date="2022-01" db="EMBL/GenBank/DDBJ databases">
        <authorList>
            <person name="Yamashiro T."/>
            <person name="Shiraishi A."/>
            <person name="Satake H."/>
            <person name="Nakayama K."/>
        </authorList>
    </citation>
    <scope>NUCLEOTIDE SEQUENCE</scope>
</reference>
<dbReference type="EMBL" id="BQNB010009068">
    <property type="protein sequence ID" value="GJS58287.1"/>
    <property type="molecule type" value="Genomic_DNA"/>
</dbReference>
<proteinExistence type="predicted"/>
<feature type="compositionally biased region" description="Basic and acidic residues" evidence="1">
    <location>
        <begin position="446"/>
        <end position="456"/>
    </location>
</feature>
<reference evidence="2" key="1">
    <citation type="journal article" date="2022" name="Int. J. Mol. Sci.">
        <title>Draft Genome of Tanacetum Coccineum: Genomic Comparison of Closely Related Tanacetum-Family Plants.</title>
        <authorList>
            <person name="Yamashiro T."/>
            <person name="Shiraishi A."/>
            <person name="Nakayama K."/>
            <person name="Satake H."/>
        </authorList>
    </citation>
    <scope>NUCLEOTIDE SEQUENCE</scope>
</reference>